<name>A0A166UDD8_9GAMM</name>
<dbReference type="Proteomes" id="UP000076643">
    <property type="component" value="Unassembled WGS sequence"/>
</dbReference>
<dbReference type="SUPFAM" id="SSF51197">
    <property type="entry name" value="Clavaminate synthase-like"/>
    <property type="match status" value="1"/>
</dbReference>
<reference evidence="2 3" key="1">
    <citation type="submission" date="2013-07" db="EMBL/GenBank/DDBJ databases">
        <title>Comparative Genomic and Metabolomic Analysis of Twelve Strains of Pseudoalteromonas luteoviolacea.</title>
        <authorList>
            <person name="Vynne N.G."/>
            <person name="Mansson M."/>
            <person name="Gram L."/>
        </authorList>
    </citation>
    <scope>NUCLEOTIDE SEQUENCE [LARGE SCALE GENOMIC DNA]</scope>
    <source>
        <strain evidence="2 3">DSM 6061</strain>
    </source>
</reference>
<dbReference type="InterPro" id="IPR027443">
    <property type="entry name" value="IPNS-like_sf"/>
</dbReference>
<gene>
    <name evidence="2" type="ORF">N475_25285</name>
</gene>
<accession>A0A166UDD8</accession>
<dbReference type="RefSeq" id="WP_063357557.1">
    <property type="nucleotide sequence ID" value="NZ_AQHB01000049.1"/>
</dbReference>
<dbReference type="Pfam" id="PF05118">
    <property type="entry name" value="Asp_Arg_Hydrox"/>
    <property type="match status" value="1"/>
</dbReference>
<comment type="caution">
    <text evidence="2">The sequence shown here is derived from an EMBL/GenBank/DDBJ whole genome shotgun (WGS) entry which is preliminary data.</text>
</comment>
<organism evidence="2 3">
    <name type="scientific">Pseudoalteromonas luteoviolacea DSM 6061</name>
    <dbReference type="NCBI Taxonomy" id="1365250"/>
    <lineage>
        <taxon>Bacteria</taxon>
        <taxon>Pseudomonadati</taxon>
        <taxon>Pseudomonadota</taxon>
        <taxon>Gammaproteobacteria</taxon>
        <taxon>Alteromonadales</taxon>
        <taxon>Pseudoalteromonadaceae</taxon>
        <taxon>Pseudoalteromonas</taxon>
    </lineage>
</organism>
<keyword evidence="3" id="KW-1185">Reference proteome</keyword>
<evidence type="ECO:0000259" key="1">
    <source>
        <dbReference type="Pfam" id="PF05118"/>
    </source>
</evidence>
<dbReference type="InterPro" id="IPR007803">
    <property type="entry name" value="Asp/Arg/Pro-Hydrxlase"/>
</dbReference>
<evidence type="ECO:0000313" key="3">
    <source>
        <dbReference type="Proteomes" id="UP000076643"/>
    </source>
</evidence>
<dbReference type="AlphaFoldDB" id="A0A166UDD8"/>
<feature type="domain" description="Aspartyl/asparaginy/proline hydroxylase" evidence="1">
    <location>
        <begin position="23"/>
        <end position="187"/>
    </location>
</feature>
<protein>
    <recommendedName>
        <fullName evidence="1">Aspartyl/asparaginy/proline hydroxylase domain-containing protein</fullName>
    </recommendedName>
</protein>
<dbReference type="PATRIC" id="fig|1365250.3.peg.5056"/>
<sequence length="204" mass="23238">MGNELGRLEKPIAFAKLPLNFELEAISSEIEKLGESQWHMHVNQACFSGSWDVLPLYSKEEHIDAHPILQCFSIEQTDADFIPLPVMKHLTTLANFLEQFQCSLKSIRLMRLQGGSKILPHNDHQVSMEYGEARIHVPISGIDDVDFTVDGQRVPMTRGDVWYMNAHLVHSVSNLGSEPRINLVIDCKVEDWLKNIIKSSEQKF</sequence>
<dbReference type="EMBL" id="AUYB01000157">
    <property type="protein sequence ID" value="KZN29828.1"/>
    <property type="molecule type" value="Genomic_DNA"/>
</dbReference>
<dbReference type="Gene3D" id="2.60.120.330">
    <property type="entry name" value="B-lactam Antibiotic, Isopenicillin N Synthase, Chain"/>
    <property type="match status" value="1"/>
</dbReference>
<evidence type="ECO:0000313" key="2">
    <source>
        <dbReference type="EMBL" id="KZN29828.1"/>
    </source>
</evidence>
<proteinExistence type="predicted"/>